<feature type="domain" description="Immunoglobulin" evidence="6">
    <location>
        <begin position="69"/>
        <end position="168"/>
    </location>
</feature>
<evidence type="ECO:0000313" key="7">
    <source>
        <dbReference type="Ensembl" id="ENSVKKP00000013924.1"/>
    </source>
</evidence>
<keyword evidence="3 5" id="KW-0472">Membrane</keyword>
<keyword evidence="2" id="KW-0732">Signal</keyword>
<organism evidence="7 8">
    <name type="scientific">Varanus komodoensis</name>
    <name type="common">Komodo dragon</name>
    <dbReference type="NCBI Taxonomy" id="61221"/>
    <lineage>
        <taxon>Eukaryota</taxon>
        <taxon>Metazoa</taxon>
        <taxon>Chordata</taxon>
        <taxon>Craniata</taxon>
        <taxon>Vertebrata</taxon>
        <taxon>Euteleostomi</taxon>
        <taxon>Lepidosauria</taxon>
        <taxon>Squamata</taxon>
        <taxon>Bifurcata</taxon>
        <taxon>Unidentata</taxon>
        <taxon>Episquamata</taxon>
        <taxon>Toxicofera</taxon>
        <taxon>Anguimorpha</taxon>
        <taxon>Paleoanguimorpha</taxon>
        <taxon>Varanoidea</taxon>
        <taxon>Varanidae</taxon>
        <taxon>Varanus</taxon>
    </lineage>
</organism>
<dbReference type="Ensembl" id="ENSVKKT00000014258.1">
    <property type="protein sequence ID" value="ENSVKKP00000013924.1"/>
    <property type="gene ID" value="ENSVKKG00000009588.1"/>
</dbReference>
<evidence type="ECO:0000259" key="6">
    <source>
        <dbReference type="SMART" id="SM00409"/>
    </source>
</evidence>
<comment type="subcellular location">
    <subcellularLocation>
        <location evidence="1">Membrane</location>
    </subcellularLocation>
</comment>
<dbReference type="PANTHER" id="PTHR12080">
    <property type="entry name" value="SIGNALING LYMPHOCYTIC ACTIVATION MOLECULE"/>
    <property type="match status" value="1"/>
</dbReference>
<reference evidence="7" key="2">
    <citation type="submission" date="2025-09" db="UniProtKB">
        <authorList>
            <consortium name="Ensembl"/>
        </authorList>
    </citation>
    <scope>IDENTIFICATION</scope>
</reference>
<feature type="transmembrane region" description="Helical" evidence="5">
    <location>
        <begin position="43"/>
        <end position="61"/>
    </location>
</feature>
<dbReference type="GO" id="GO:0030425">
    <property type="term" value="C:dendrite"/>
    <property type="evidence" value="ECO:0007669"/>
    <property type="project" value="TreeGrafter"/>
</dbReference>
<name>A0A8D2PZF0_VARKO</name>
<dbReference type="SUPFAM" id="SSF48726">
    <property type="entry name" value="Immunoglobulin"/>
    <property type="match status" value="1"/>
</dbReference>
<sequence>MSGEDRKKDGSTIRWHWPHSLPPPCSLRRIKRKGMSSCQKGKVPLLFTITLSFGFFAAQGGEASLLVSQPNLNTTVNRDILLSVAHTARNPPVIEWKHTSPRGTTKIAEWKPGSYTNISLSYENRVNTYENGSLQLLQVEMTDSGYYLVTVRDEFGNTIYGTILLNVYEILYEDLHFVAVFFTFLTAVSAILVCFMWLCNKSIYLIQNEQRQLRGKLTWLSSTRCCPGVYNSHNPQQV</sequence>
<dbReference type="GO" id="GO:1904891">
    <property type="term" value="P:positive regulation of excitatory synapse assembly"/>
    <property type="evidence" value="ECO:0007669"/>
    <property type="project" value="TreeGrafter"/>
</dbReference>
<evidence type="ECO:0000256" key="5">
    <source>
        <dbReference type="SAM" id="Phobius"/>
    </source>
</evidence>
<evidence type="ECO:0000256" key="1">
    <source>
        <dbReference type="ARBA" id="ARBA00004370"/>
    </source>
</evidence>
<dbReference type="InterPro" id="IPR013783">
    <property type="entry name" value="Ig-like_fold"/>
</dbReference>
<dbReference type="GO" id="GO:0046847">
    <property type="term" value="P:filopodium assembly"/>
    <property type="evidence" value="ECO:0007669"/>
    <property type="project" value="TreeGrafter"/>
</dbReference>
<dbReference type="Proteomes" id="UP000694545">
    <property type="component" value="Unplaced"/>
</dbReference>
<keyword evidence="4" id="KW-0325">Glycoprotein</keyword>
<keyword evidence="5" id="KW-1133">Transmembrane helix</keyword>
<dbReference type="GO" id="GO:0005886">
    <property type="term" value="C:plasma membrane"/>
    <property type="evidence" value="ECO:0007669"/>
    <property type="project" value="TreeGrafter"/>
</dbReference>
<keyword evidence="8" id="KW-1185">Reference proteome</keyword>
<evidence type="ECO:0000256" key="4">
    <source>
        <dbReference type="ARBA" id="ARBA00023180"/>
    </source>
</evidence>
<dbReference type="AlphaFoldDB" id="A0A8D2PZF0"/>
<dbReference type="SMART" id="SM00409">
    <property type="entry name" value="IG"/>
    <property type="match status" value="1"/>
</dbReference>
<dbReference type="Gene3D" id="2.60.40.10">
    <property type="entry name" value="Immunoglobulins"/>
    <property type="match status" value="1"/>
</dbReference>
<dbReference type="InterPro" id="IPR003599">
    <property type="entry name" value="Ig_sub"/>
</dbReference>
<feature type="transmembrane region" description="Helical" evidence="5">
    <location>
        <begin position="175"/>
        <end position="198"/>
    </location>
</feature>
<evidence type="ECO:0000313" key="8">
    <source>
        <dbReference type="Proteomes" id="UP000694545"/>
    </source>
</evidence>
<proteinExistence type="predicted"/>
<dbReference type="InterPro" id="IPR036179">
    <property type="entry name" value="Ig-like_dom_sf"/>
</dbReference>
<dbReference type="GO" id="GO:0030424">
    <property type="term" value="C:axon"/>
    <property type="evidence" value="ECO:0007669"/>
    <property type="project" value="TreeGrafter"/>
</dbReference>
<dbReference type="InterPro" id="IPR015631">
    <property type="entry name" value="CD2/SLAM_rcpt"/>
</dbReference>
<protein>
    <submittedName>
        <fullName evidence="7">V-set and transmembrane domain containing 5</fullName>
    </submittedName>
</protein>
<evidence type="ECO:0000256" key="3">
    <source>
        <dbReference type="ARBA" id="ARBA00023136"/>
    </source>
</evidence>
<dbReference type="PANTHER" id="PTHR12080:SF93">
    <property type="entry name" value="V-SET AND TRANSMEMBRANE DOMAIN-CONTAINING PROTEIN 5"/>
    <property type="match status" value="1"/>
</dbReference>
<accession>A0A8D2PZF0</accession>
<reference evidence="7" key="1">
    <citation type="submission" date="2025-08" db="UniProtKB">
        <authorList>
            <consortium name="Ensembl"/>
        </authorList>
    </citation>
    <scope>IDENTIFICATION</scope>
</reference>
<evidence type="ECO:0000256" key="2">
    <source>
        <dbReference type="ARBA" id="ARBA00022729"/>
    </source>
</evidence>
<keyword evidence="5" id="KW-0812">Transmembrane</keyword>